<dbReference type="EMBL" id="SKBQ01000056">
    <property type="protein sequence ID" value="TPX10616.1"/>
    <property type="molecule type" value="Genomic_DNA"/>
</dbReference>
<organism evidence="2 3">
    <name type="scientific">Thyridium curvatum</name>
    <dbReference type="NCBI Taxonomy" id="1093900"/>
    <lineage>
        <taxon>Eukaryota</taxon>
        <taxon>Fungi</taxon>
        <taxon>Dikarya</taxon>
        <taxon>Ascomycota</taxon>
        <taxon>Pezizomycotina</taxon>
        <taxon>Sordariomycetes</taxon>
        <taxon>Sordariomycetidae</taxon>
        <taxon>Thyridiales</taxon>
        <taxon>Thyridiaceae</taxon>
        <taxon>Thyridium</taxon>
    </lineage>
</organism>
<dbReference type="InParanoid" id="A0A507AV76"/>
<proteinExistence type="predicted"/>
<evidence type="ECO:0000313" key="2">
    <source>
        <dbReference type="EMBL" id="TPX10616.1"/>
    </source>
</evidence>
<evidence type="ECO:0000313" key="3">
    <source>
        <dbReference type="Proteomes" id="UP000319257"/>
    </source>
</evidence>
<dbReference type="OrthoDB" id="3473305at2759"/>
<reference evidence="2 3" key="1">
    <citation type="submission" date="2019-06" db="EMBL/GenBank/DDBJ databases">
        <title>Draft genome sequence of the filamentous fungus Phialemoniopsis curvata isolated from diesel fuel.</title>
        <authorList>
            <person name="Varaljay V.A."/>
            <person name="Lyon W.J."/>
            <person name="Crouch A.L."/>
            <person name="Drake C.E."/>
            <person name="Hollomon J.M."/>
            <person name="Nadeau L.J."/>
            <person name="Nunn H.S."/>
            <person name="Stevenson B.S."/>
            <person name="Bojanowski C.L."/>
            <person name="Crookes-Goodson W.J."/>
        </authorList>
    </citation>
    <scope>NUCLEOTIDE SEQUENCE [LARGE SCALE GENOMIC DNA]</scope>
    <source>
        <strain evidence="2 3">D216</strain>
    </source>
</reference>
<dbReference type="GeneID" id="41975949"/>
<dbReference type="Proteomes" id="UP000319257">
    <property type="component" value="Unassembled WGS sequence"/>
</dbReference>
<name>A0A507AV76_9PEZI</name>
<feature type="domain" description="2EXR" evidence="1">
    <location>
        <begin position="20"/>
        <end position="88"/>
    </location>
</feature>
<protein>
    <recommendedName>
        <fullName evidence="1">2EXR domain-containing protein</fullName>
    </recommendedName>
</protein>
<comment type="caution">
    <text evidence="2">The sequence shown here is derived from an EMBL/GenBank/DDBJ whole genome shotgun (WGS) entry which is preliminary data.</text>
</comment>
<dbReference type="InterPro" id="IPR045518">
    <property type="entry name" value="2EXR"/>
</dbReference>
<keyword evidence="3" id="KW-1185">Reference proteome</keyword>
<sequence length="346" mass="37318">MASSLPPKDNVLSSQPDAVFTLFPDLPAELRAEIWQWAIAAEPFALVGVTHRQFDGLGARIHAGHPKMDLFRRSGRIGLVCHEARQEWRRVARPVELAGTYPLPLVGARGPPSALLPGLDLERTVFCLATTASLGAVPPGARHIAVVPRDDSDGSAFHHSLWAAVRGGAPRGGGGGGGGAGGNRLPRLETLVQVIFLARHQRQQRRSSSWSDGDYRAAVEKNKGASGGLLRTTAVTTTTTTVWQLDMPFPDEVGLLPAARDNGAPAHIARQVGEMLEGRIEPAAEWDWESYVRELQSTPRVQFRGAGVAVRTAAGDRPVVTMKDGRALPYRGRGIRLAFLALRRLD</sequence>
<evidence type="ECO:0000259" key="1">
    <source>
        <dbReference type="Pfam" id="PF20150"/>
    </source>
</evidence>
<dbReference type="AlphaFoldDB" id="A0A507AV76"/>
<dbReference type="Pfam" id="PF20150">
    <property type="entry name" value="2EXR"/>
    <property type="match status" value="1"/>
</dbReference>
<gene>
    <name evidence="2" type="ORF">E0L32_008502</name>
</gene>
<dbReference type="RefSeq" id="XP_030992327.1">
    <property type="nucleotide sequence ID" value="XM_031143364.1"/>
</dbReference>
<accession>A0A507AV76</accession>